<protein>
    <submittedName>
        <fullName evidence="3">Uncharacterized protein</fullName>
    </submittedName>
</protein>
<dbReference type="AlphaFoldDB" id="A0AAP0R9C8"/>
<feature type="signal peptide" evidence="2">
    <location>
        <begin position="1"/>
        <end position="17"/>
    </location>
</feature>
<evidence type="ECO:0000313" key="4">
    <source>
        <dbReference type="Proteomes" id="UP001415857"/>
    </source>
</evidence>
<gene>
    <name evidence="3" type="ORF">L1049_002637</name>
</gene>
<feature type="region of interest" description="Disordered" evidence="1">
    <location>
        <begin position="138"/>
        <end position="162"/>
    </location>
</feature>
<proteinExistence type="predicted"/>
<dbReference type="EMBL" id="JBBPBK010000013">
    <property type="protein sequence ID" value="KAK9272266.1"/>
    <property type="molecule type" value="Genomic_DNA"/>
</dbReference>
<reference evidence="3 4" key="1">
    <citation type="journal article" date="2024" name="Plant J.">
        <title>Genome sequences and population genomics reveal climatic adaptation and genomic divergence between two closely related sweetgum species.</title>
        <authorList>
            <person name="Xu W.Q."/>
            <person name="Ren C.Q."/>
            <person name="Zhang X.Y."/>
            <person name="Comes H.P."/>
            <person name="Liu X.H."/>
            <person name="Li Y.G."/>
            <person name="Kettle C.J."/>
            <person name="Jalonen R."/>
            <person name="Gaisberger H."/>
            <person name="Ma Y.Z."/>
            <person name="Qiu Y.X."/>
        </authorList>
    </citation>
    <scope>NUCLEOTIDE SEQUENCE [LARGE SCALE GENOMIC DNA]</scope>
    <source>
        <strain evidence="3">Hangzhou</strain>
    </source>
</reference>
<accession>A0AAP0R9C8</accession>
<dbReference type="Proteomes" id="UP001415857">
    <property type="component" value="Unassembled WGS sequence"/>
</dbReference>
<evidence type="ECO:0000256" key="2">
    <source>
        <dbReference type="SAM" id="SignalP"/>
    </source>
</evidence>
<organism evidence="3 4">
    <name type="scientific">Liquidambar formosana</name>
    <name type="common">Formosan gum</name>
    <dbReference type="NCBI Taxonomy" id="63359"/>
    <lineage>
        <taxon>Eukaryota</taxon>
        <taxon>Viridiplantae</taxon>
        <taxon>Streptophyta</taxon>
        <taxon>Embryophyta</taxon>
        <taxon>Tracheophyta</taxon>
        <taxon>Spermatophyta</taxon>
        <taxon>Magnoliopsida</taxon>
        <taxon>eudicotyledons</taxon>
        <taxon>Gunneridae</taxon>
        <taxon>Pentapetalae</taxon>
        <taxon>Saxifragales</taxon>
        <taxon>Altingiaceae</taxon>
        <taxon>Liquidambar</taxon>
    </lineage>
</organism>
<evidence type="ECO:0000313" key="3">
    <source>
        <dbReference type="EMBL" id="KAK9272266.1"/>
    </source>
</evidence>
<keyword evidence="2" id="KW-0732">Signal</keyword>
<name>A0AAP0R9C8_LIQFO</name>
<comment type="caution">
    <text evidence="3">The sequence shown here is derived from an EMBL/GenBank/DDBJ whole genome shotgun (WGS) entry which is preliminary data.</text>
</comment>
<keyword evidence="4" id="KW-1185">Reference proteome</keyword>
<evidence type="ECO:0000256" key="1">
    <source>
        <dbReference type="SAM" id="MobiDB-lite"/>
    </source>
</evidence>
<sequence length="213" mass="23120">MILVLIFDILLVPHSNDHQAVIQYASPSYGHVVVAPEDDRYEDENVLGHEAGPSRDIAASSSSAIFVLLESLERQMDAMSARMEMLAADIGGMRLYSIARSCVKDIFKYKNVNVPHSNNHQAVIQYTSPSYGHVVVAPEDDGNRDGYVSGHEAGPSKDKDAASSSSATLVLLESLARQMEAMSARMEILMADIVGKIESLGEVVGKLEQRGTD</sequence>
<feature type="chain" id="PRO_5042838453" evidence="2">
    <location>
        <begin position="18"/>
        <end position="213"/>
    </location>
</feature>